<dbReference type="Proteomes" id="UP001500620">
    <property type="component" value="Unassembled WGS sequence"/>
</dbReference>
<keyword evidence="2" id="KW-1185">Reference proteome</keyword>
<evidence type="ECO:0000313" key="1">
    <source>
        <dbReference type="EMBL" id="GAA4254395.1"/>
    </source>
</evidence>
<evidence type="ECO:0008006" key="3">
    <source>
        <dbReference type="Google" id="ProtNLM"/>
    </source>
</evidence>
<gene>
    <name evidence="1" type="ORF">GCM10022255_058920</name>
</gene>
<name>A0ABP8DEY7_9ACTN</name>
<protein>
    <recommendedName>
        <fullName evidence="3">Regulatory protein</fullName>
    </recommendedName>
</protein>
<evidence type="ECO:0000313" key="2">
    <source>
        <dbReference type="Proteomes" id="UP001500620"/>
    </source>
</evidence>
<reference evidence="2" key="1">
    <citation type="journal article" date="2019" name="Int. J. Syst. Evol. Microbiol.">
        <title>The Global Catalogue of Microorganisms (GCM) 10K type strain sequencing project: providing services to taxonomists for standard genome sequencing and annotation.</title>
        <authorList>
            <consortium name="The Broad Institute Genomics Platform"/>
            <consortium name="The Broad Institute Genome Sequencing Center for Infectious Disease"/>
            <person name="Wu L."/>
            <person name="Ma J."/>
        </authorList>
    </citation>
    <scope>NUCLEOTIDE SEQUENCE [LARGE SCALE GENOMIC DNA]</scope>
    <source>
        <strain evidence="2">JCM 17441</strain>
    </source>
</reference>
<comment type="caution">
    <text evidence="1">The sequence shown here is derived from an EMBL/GenBank/DDBJ whole genome shotgun (WGS) entry which is preliminary data.</text>
</comment>
<organism evidence="1 2">
    <name type="scientific">Dactylosporangium darangshiense</name>
    <dbReference type="NCBI Taxonomy" id="579108"/>
    <lineage>
        <taxon>Bacteria</taxon>
        <taxon>Bacillati</taxon>
        <taxon>Actinomycetota</taxon>
        <taxon>Actinomycetes</taxon>
        <taxon>Micromonosporales</taxon>
        <taxon>Micromonosporaceae</taxon>
        <taxon>Dactylosporangium</taxon>
    </lineage>
</organism>
<dbReference type="EMBL" id="BAABAT010000018">
    <property type="protein sequence ID" value="GAA4254395.1"/>
    <property type="molecule type" value="Genomic_DNA"/>
</dbReference>
<sequence>MEPRTRALPMPDLEALFGVLVTVHAHLVVDELPPDLVHRLLNRLTDHGPLPAGASAGELNALLADLCQRMHWAMSEEYGDYPEPQPRRTTYYLEIPDEAVADCVAALDDLGGEVLQGRPRIAVAFADLPPDPGHHARVAQLSSLARQHGGRYAGFGA</sequence>
<proteinExistence type="predicted"/>
<accession>A0ABP8DEY7</accession>
<dbReference type="RefSeq" id="WP_345131423.1">
    <property type="nucleotide sequence ID" value="NZ_BAABAT010000018.1"/>
</dbReference>